<protein>
    <submittedName>
        <fullName evidence="3">Uncharacterized protein</fullName>
    </submittedName>
</protein>
<evidence type="ECO:0000313" key="3">
    <source>
        <dbReference type="EMBL" id="RNI32554.1"/>
    </source>
</evidence>
<dbReference type="OrthoDB" id="894118at2"/>
<feature type="chain" id="PRO_5018196501" evidence="2">
    <location>
        <begin position="27"/>
        <end position="111"/>
    </location>
</feature>
<evidence type="ECO:0000313" key="4">
    <source>
        <dbReference type="Proteomes" id="UP000271010"/>
    </source>
</evidence>
<evidence type="ECO:0000256" key="1">
    <source>
        <dbReference type="SAM" id="MobiDB-lite"/>
    </source>
</evidence>
<dbReference type="EMBL" id="RJJE01000002">
    <property type="protein sequence ID" value="RNI32554.1"/>
    <property type="molecule type" value="Genomic_DNA"/>
</dbReference>
<proteinExistence type="predicted"/>
<feature type="region of interest" description="Disordered" evidence="1">
    <location>
        <begin position="70"/>
        <end position="111"/>
    </location>
</feature>
<dbReference type="AlphaFoldDB" id="A0A3M9N430"/>
<reference evidence="3 4" key="1">
    <citation type="submission" date="2018-11" db="EMBL/GenBank/DDBJ databases">
        <title>Rufibacter latericius sp. nov., isolated from water in Baiyang Lake.</title>
        <authorList>
            <person name="Yang Y."/>
        </authorList>
    </citation>
    <scope>NUCLEOTIDE SEQUENCE [LARGE SCALE GENOMIC DNA]</scope>
    <source>
        <strain evidence="3 4">MCC P1</strain>
    </source>
</reference>
<keyword evidence="4" id="KW-1185">Reference proteome</keyword>
<evidence type="ECO:0000256" key="2">
    <source>
        <dbReference type="SAM" id="SignalP"/>
    </source>
</evidence>
<organism evidence="3 4">
    <name type="scientific">Rufibacter immobilis</name>
    <dbReference type="NCBI Taxonomy" id="1348778"/>
    <lineage>
        <taxon>Bacteria</taxon>
        <taxon>Pseudomonadati</taxon>
        <taxon>Bacteroidota</taxon>
        <taxon>Cytophagia</taxon>
        <taxon>Cytophagales</taxon>
        <taxon>Hymenobacteraceae</taxon>
        <taxon>Rufibacter</taxon>
    </lineage>
</organism>
<keyword evidence="2" id="KW-0732">Signal</keyword>
<feature type="signal peptide" evidence="2">
    <location>
        <begin position="1"/>
        <end position="26"/>
    </location>
</feature>
<gene>
    <name evidence="3" type="ORF">EFA69_04335</name>
</gene>
<sequence length="111" mass="12571">MKQTLRFLPMLVGLALVLLTVEPVAAQTEFVSRKQHKREVRNSIKAAKKVETDFNESHLNISAYNLRDGESGRKLKKQKKKNAMPISEDGTAVTKPKLFPKRNVQAKAKKK</sequence>
<accession>A0A3M9N430</accession>
<name>A0A3M9N430_9BACT</name>
<comment type="caution">
    <text evidence="3">The sequence shown here is derived from an EMBL/GenBank/DDBJ whole genome shotgun (WGS) entry which is preliminary data.</text>
</comment>
<dbReference type="RefSeq" id="WP_123131854.1">
    <property type="nucleotide sequence ID" value="NZ_JBHMAD010000006.1"/>
</dbReference>
<dbReference type="Proteomes" id="UP000271010">
    <property type="component" value="Unassembled WGS sequence"/>
</dbReference>